<dbReference type="SUPFAM" id="SSF52777">
    <property type="entry name" value="CoA-dependent acyltransferases"/>
    <property type="match status" value="1"/>
</dbReference>
<dbReference type="GO" id="GO:0005886">
    <property type="term" value="C:plasma membrane"/>
    <property type="evidence" value="ECO:0007669"/>
    <property type="project" value="TreeGrafter"/>
</dbReference>
<organism evidence="13 14">
    <name type="scientific">Nannocystis pusilla</name>
    <dbReference type="NCBI Taxonomy" id="889268"/>
    <lineage>
        <taxon>Bacteria</taxon>
        <taxon>Pseudomonadati</taxon>
        <taxon>Myxococcota</taxon>
        <taxon>Polyangia</taxon>
        <taxon>Nannocystales</taxon>
        <taxon>Nannocystaceae</taxon>
        <taxon>Nannocystis</taxon>
    </lineage>
</organism>
<dbReference type="PANTHER" id="PTHR31650">
    <property type="entry name" value="O-ACYLTRANSFERASE (WSD1-LIKE) FAMILY PROTEIN"/>
    <property type="match status" value="1"/>
</dbReference>
<evidence type="ECO:0000313" key="13">
    <source>
        <dbReference type="EMBL" id="MCY1013368.1"/>
    </source>
</evidence>
<dbReference type="GO" id="GO:0001666">
    <property type="term" value="P:response to hypoxia"/>
    <property type="evidence" value="ECO:0007669"/>
    <property type="project" value="TreeGrafter"/>
</dbReference>
<dbReference type="InterPro" id="IPR004255">
    <property type="entry name" value="O-acyltransferase_WSD1_N"/>
</dbReference>
<evidence type="ECO:0000313" key="14">
    <source>
        <dbReference type="Proteomes" id="UP001150924"/>
    </source>
</evidence>
<dbReference type="Proteomes" id="UP001150924">
    <property type="component" value="Unassembled WGS sequence"/>
</dbReference>
<name>A0A9X3F7W1_9BACT</name>
<evidence type="ECO:0000256" key="5">
    <source>
        <dbReference type="ARBA" id="ARBA00022516"/>
    </source>
</evidence>
<comment type="caution">
    <text evidence="13">The sequence shown here is derived from an EMBL/GenBank/DDBJ whole genome shotgun (WGS) entry which is preliminary data.</text>
</comment>
<proteinExistence type="inferred from homology"/>
<accession>A0A9X3F7W1</accession>
<feature type="domain" description="O-acyltransferase WSD1 C-terminal" evidence="12">
    <location>
        <begin position="304"/>
        <end position="450"/>
    </location>
</feature>
<comment type="similarity">
    <text evidence="3">Belongs to the long-chain O-acyltransferase family.</text>
</comment>
<keyword evidence="8" id="KW-0443">Lipid metabolism</keyword>
<evidence type="ECO:0000256" key="10">
    <source>
        <dbReference type="ARBA" id="ARBA00048109"/>
    </source>
</evidence>
<dbReference type="AlphaFoldDB" id="A0A9X3F7W1"/>
<protein>
    <recommendedName>
        <fullName evidence="4">diacylglycerol O-acyltransferase</fullName>
        <ecNumber evidence="4">2.3.1.20</ecNumber>
    </recommendedName>
</protein>
<evidence type="ECO:0000259" key="11">
    <source>
        <dbReference type="Pfam" id="PF03007"/>
    </source>
</evidence>
<evidence type="ECO:0000256" key="9">
    <source>
        <dbReference type="ARBA" id="ARBA00023315"/>
    </source>
</evidence>
<dbReference type="GO" id="GO:0019432">
    <property type="term" value="P:triglyceride biosynthetic process"/>
    <property type="evidence" value="ECO:0007669"/>
    <property type="project" value="TreeGrafter"/>
</dbReference>
<gene>
    <name evidence="13" type="ORF">OV079_49150</name>
</gene>
<dbReference type="PANTHER" id="PTHR31650:SF1">
    <property type="entry name" value="WAX ESTER SYNTHASE_DIACYLGLYCEROL ACYLTRANSFERASE 4-RELATED"/>
    <property type="match status" value="1"/>
</dbReference>
<dbReference type="GO" id="GO:0051701">
    <property type="term" value="P:biological process involved in interaction with host"/>
    <property type="evidence" value="ECO:0007669"/>
    <property type="project" value="TreeGrafter"/>
</dbReference>
<evidence type="ECO:0000259" key="12">
    <source>
        <dbReference type="Pfam" id="PF06974"/>
    </source>
</evidence>
<evidence type="ECO:0000256" key="1">
    <source>
        <dbReference type="ARBA" id="ARBA00004771"/>
    </source>
</evidence>
<comment type="catalytic activity">
    <reaction evidence="10">
        <text>an acyl-CoA + a 1,2-diacyl-sn-glycerol = a triacyl-sn-glycerol + CoA</text>
        <dbReference type="Rhea" id="RHEA:10868"/>
        <dbReference type="ChEBI" id="CHEBI:17815"/>
        <dbReference type="ChEBI" id="CHEBI:57287"/>
        <dbReference type="ChEBI" id="CHEBI:58342"/>
        <dbReference type="ChEBI" id="CHEBI:64615"/>
        <dbReference type="EC" id="2.3.1.20"/>
    </reaction>
</comment>
<dbReference type="RefSeq" id="WP_267777237.1">
    <property type="nucleotide sequence ID" value="NZ_JAPNKE010000002.1"/>
</dbReference>
<evidence type="ECO:0000256" key="3">
    <source>
        <dbReference type="ARBA" id="ARBA00009587"/>
    </source>
</evidence>
<dbReference type="GO" id="GO:0006071">
    <property type="term" value="P:glycerol metabolic process"/>
    <property type="evidence" value="ECO:0007669"/>
    <property type="project" value="UniProtKB-KW"/>
</dbReference>
<dbReference type="GO" id="GO:0071731">
    <property type="term" value="P:response to nitric oxide"/>
    <property type="evidence" value="ECO:0007669"/>
    <property type="project" value="TreeGrafter"/>
</dbReference>
<keyword evidence="14" id="KW-1185">Reference proteome</keyword>
<evidence type="ECO:0000256" key="8">
    <source>
        <dbReference type="ARBA" id="ARBA00023098"/>
    </source>
</evidence>
<dbReference type="Gene3D" id="3.30.559.10">
    <property type="entry name" value="Chloramphenicol acetyltransferase-like domain"/>
    <property type="match status" value="1"/>
</dbReference>
<sequence length="469" mass="51862">MTGLDASFLYMESPSVSMHTVNVMLMDVSQVPGGYSFTRIRRLFERRIHLVPLLRRRIVEVSGDLYHPVWIEDPTLDLSQHLRRAKLAPPGDRRALESLVGEILSTHMSRARPLWEITFVEGLEGNRVALICKVHHAVIDGAAMTTVLERVMTSERDDHDVAPPTSTWTAEPLPGARQLVLDALRDRLRSLSRLPRLLGRTARAGVQLLRRTPGHKLSLPFSGPRTAFNAPLTPRRSFATVDLPLADLLAIKTLTGCTLNDVVLGVAAGALRRFMDHHGEVHRRPLLASVPVATGGLEDGRLSGNKVSSLLVSLRTDVADPLTRLREIRALTEAAKDAHDHQVGGLLEQWSEYARPWLIRLFMDQVLPRLPRPPVNLVISNVRGARETQYLVGSALDSVYLGGPLLEQIGLNLTIWSYRDTVHLAAVGCPDTIPDPRLLLAECEHALAELVVAAQREGPGRGHPVMCHE</sequence>
<dbReference type="Pfam" id="PF06974">
    <property type="entry name" value="WS_DGAT_C"/>
    <property type="match status" value="1"/>
</dbReference>
<reference evidence="13" key="1">
    <citation type="submission" date="2022-11" db="EMBL/GenBank/DDBJ databases">
        <title>Minimal conservation of predation-associated metabolite biosynthetic gene clusters underscores biosynthetic potential of Myxococcota including descriptions for ten novel species: Archangium lansinium sp. nov., Myxococcus landrumus sp. nov., Nannocystis bai.</title>
        <authorList>
            <person name="Ahearne A."/>
            <person name="Stevens C."/>
            <person name="Phillips K."/>
        </authorList>
    </citation>
    <scope>NUCLEOTIDE SEQUENCE</scope>
    <source>
        <strain evidence="13">Na p29</strain>
    </source>
</reference>
<keyword evidence="5" id="KW-0444">Lipid biosynthesis</keyword>
<dbReference type="EMBL" id="JAPNKE010000002">
    <property type="protein sequence ID" value="MCY1013368.1"/>
    <property type="molecule type" value="Genomic_DNA"/>
</dbReference>
<evidence type="ECO:0000256" key="6">
    <source>
        <dbReference type="ARBA" id="ARBA00022679"/>
    </source>
</evidence>
<evidence type="ECO:0000256" key="7">
    <source>
        <dbReference type="ARBA" id="ARBA00022798"/>
    </source>
</evidence>
<keyword evidence="9" id="KW-0012">Acyltransferase</keyword>
<evidence type="ECO:0000256" key="2">
    <source>
        <dbReference type="ARBA" id="ARBA00005189"/>
    </source>
</evidence>
<dbReference type="GO" id="GO:0004144">
    <property type="term" value="F:diacylglycerol O-acyltransferase activity"/>
    <property type="evidence" value="ECO:0007669"/>
    <property type="project" value="UniProtKB-EC"/>
</dbReference>
<dbReference type="InterPro" id="IPR009721">
    <property type="entry name" value="O-acyltransferase_WSD1_C"/>
</dbReference>
<evidence type="ECO:0000256" key="4">
    <source>
        <dbReference type="ARBA" id="ARBA00013244"/>
    </source>
</evidence>
<keyword evidence="6" id="KW-0808">Transferase</keyword>
<dbReference type="InterPro" id="IPR014292">
    <property type="entry name" value="Acyl_transf_WS/DGAT"/>
</dbReference>
<dbReference type="Pfam" id="PF03007">
    <property type="entry name" value="WS_DGAT_cat"/>
    <property type="match status" value="1"/>
</dbReference>
<comment type="pathway">
    <text evidence="2">Lipid metabolism.</text>
</comment>
<feature type="domain" description="O-acyltransferase WSD1-like N-terminal" evidence="11">
    <location>
        <begin position="1"/>
        <end position="263"/>
    </location>
</feature>
<comment type="pathway">
    <text evidence="1">Glycerolipid metabolism; triacylglycerol biosynthesis.</text>
</comment>
<dbReference type="InterPro" id="IPR023213">
    <property type="entry name" value="CAT-like_dom_sf"/>
</dbReference>
<dbReference type="NCBIfam" id="TIGR02946">
    <property type="entry name" value="acyl_WS_DGAT"/>
    <property type="match status" value="1"/>
</dbReference>
<dbReference type="EC" id="2.3.1.20" evidence="4"/>
<keyword evidence="7" id="KW-0319">Glycerol metabolism</keyword>
<dbReference type="InterPro" id="IPR045034">
    <property type="entry name" value="O-acyltransferase_WSD1-like"/>
</dbReference>